<protein>
    <submittedName>
        <fullName evidence="1">Uncharacterized protein</fullName>
    </submittedName>
</protein>
<organism evidence="1">
    <name type="scientific">Lepeophtheirus salmonis</name>
    <name type="common">Salmon louse</name>
    <name type="synonym">Caligus salmonis</name>
    <dbReference type="NCBI Taxonomy" id="72036"/>
    <lineage>
        <taxon>Eukaryota</taxon>
        <taxon>Metazoa</taxon>
        <taxon>Ecdysozoa</taxon>
        <taxon>Arthropoda</taxon>
        <taxon>Crustacea</taxon>
        <taxon>Multicrustacea</taxon>
        <taxon>Hexanauplia</taxon>
        <taxon>Copepoda</taxon>
        <taxon>Siphonostomatoida</taxon>
        <taxon>Caligidae</taxon>
        <taxon>Lepeophtheirus</taxon>
    </lineage>
</organism>
<accession>A0A0K2V3N7</accession>
<evidence type="ECO:0000313" key="1">
    <source>
        <dbReference type="EMBL" id="CDW44905.1"/>
    </source>
</evidence>
<proteinExistence type="predicted"/>
<sequence>MRYFCHEGRLIWTFNWQSRNAGECSTRRIDSSRENLLN</sequence>
<name>A0A0K2V3N7_LEPSM</name>
<reference evidence="1" key="1">
    <citation type="submission" date="2014-05" db="EMBL/GenBank/DDBJ databases">
        <authorList>
            <person name="Chronopoulou M."/>
        </authorList>
    </citation>
    <scope>NUCLEOTIDE SEQUENCE</scope>
    <source>
        <tissue evidence="1">Whole organism</tissue>
    </source>
</reference>
<dbReference type="EMBL" id="HACA01027544">
    <property type="protein sequence ID" value="CDW44905.1"/>
    <property type="molecule type" value="Transcribed_RNA"/>
</dbReference>
<dbReference type="AlphaFoldDB" id="A0A0K2V3N7"/>